<evidence type="ECO:0000313" key="3">
    <source>
        <dbReference type="Proteomes" id="UP000250369"/>
    </source>
</evidence>
<keyword evidence="1" id="KW-1133">Transmembrane helix</keyword>
<organism evidence="2 3">
    <name type="scientific">Paenibacillus contaminans</name>
    <dbReference type="NCBI Taxonomy" id="450362"/>
    <lineage>
        <taxon>Bacteria</taxon>
        <taxon>Bacillati</taxon>
        <taxon>Bacillota</taxon>
        <taxon>Bacilli</taxon>
        <taxon>Bacillales</taxon>
        <taxon>Paenibacillaceae</taxon>
        <taxon>Paenibacillus</taxon>
    </lineage>
</organism>
<gene>
    <name evidence="2" type="ORF">DQG23_06045</name>
</gene>
<proteinExistence type="predicted"/>
<keyword evidence="3" id="KW-1185">Reference proteome</keyword>
<keyword evidence="1" id="KW-0812">Transmembrane</keyword>
<feature type="transmembrane region" description="Helical" evidence="1">
    <location>
        <begin position="27"/>
        <end position="46"/>
    </location>
</feature>
<dbReference type="EMBL" id="QMFB01000002">
    <property type="protein sequence ID" value="RAV22628.1"/>
    <property type="molecule type" value="Genomic_DNA"/>
</dbReference>
<reference evidence="2 3" key="1">
    <citation type="journal article" date="2009" name="Int. J. Syst. Evol. Microbiol.">
        <title>Paenibacillus contaminans sp. nov., isolated from a contaminated laboratory plate.</title>
        <authorList>
            <person name="Chou J.H."/>
            <person name="Lee J.H."/>
            <person name="Lin M.C."/>
            <person name="Chang P.S."/>
            <person name="Arun A.B."/>
            <person name="Young C.C."/>
            <person name="Chen W.M."/>
        </authorList>
    </citation>
    <scope>NUCLEOTIDE SEQUENCE [LARGE SCALE GENOMIC DNA]</scope>
    <source>
        <strain evidence="2 3">CKOBP-6</strain>
    </source>
</reference>
<sequence length="141" mass="15844">MITEQNPARSAKTTKASRTKGKHTYKLLFGVWVLLIAGGVYGAYLYTDQLKQNMSADIAKQTQDQLSAIQLDYQKQIGDLQTKITADMTDLQGKVDSLNQLLAFTKDSANDKTDNSNQLYTQLNDVKKKLEELQKNLDVLK</sequence>
<evidence type="ECO:0000313" key="2">
    <source>
        <dbReference type="EMBL" id="RAV22628.1"/>
    </source>
</evidence>
<comment type="caution">
    <text evidence="2">The sequence shown here is derived from an EMBL/GenBank/DDBJ whole genome shotgun (WGS) entry which is preliminary data.</text>
</comment>
<protein>
    <submittedName>
        <fullName evidence="2">Uncharacterized protein</fullName>
    </submittedName>
</protein>
<dbReference type="OrthoDB" id="2660861at2"/>
<name>A0A329MTI6_9BACL</name>
<dbReference type="Proteomes" id="UP000250369">
    <property type="component" value="Unassembled WGS sequence"/>
</dbReference>
<dbReference type="AlphaFoldDB" id="A0A329MTI6"/>
<accession>A0A329MTI6</accession>
<keyword evidence="1" id="KW-0472">Membrane</keyword>
<evidence type="ECO:0000256" key="1">
    <source>
        <dbReference type="SAM" id="Phobius"/>
    </source>
</evidence>